<comment type="subcellular location">
    <subcellularLocation>
        <location evidence="2">Membrane</location>
    </subcellularLocation>
</comment>
<organism evidence="14 15">
    <name type="scientific">SAR86 cluster bacterium</name>
    <dbReference type="NCBI Taxonomy" id="2030880"/>
    <lineage>
        <taxon>Bacteria</taxon>
        <taxon>Pseudomonadati</taxon>
        <taxon>Pseudomonadota</taxon>
        <taxon>Gammaproteobacteria</taxon>
        <taxon>SAR86 cluster</taxon>
    </lineage>
</organism>
<dbReference type="InterPro" id="IPR034804">
    <property type="entry name" value="SQR/QFR_C/D"/>
</dbReference>
<evidence type="ECO:0000256" key="1">
    <source>
        <dbReference type="ARBA" id="ARBA00004050"/>
    </source>
</evidence>
<dbReference type="SUPFAM" id="SSF81343">
    <property type="entry name" value="Fumarate reductase respiratory complex transmembrane subunits"/>
    <property type="match status" value="1"/>
</dbReference>
<accession>A0A838Y0F9</accession>
<dbReference type="Proteomes" id="UP000551848">
    <property type="component" value="Unassembled WGS sequence"/>
</dbReference>
<protein>
    <recommendedName>
        <fullName evidence="4">Succinate dehydrogenase cytochrome b556 subunit</fullName>
    </recommendedName>
</protein>
<evidence type="ECO:0000256" key="11">
    <source>
        <dbReference type="ARBA" id="ARBA00025912"/>
    </source>
</evidence>
<feature type="transmembrane region" description="Helical" evidence="13">
    <location>
        <begin position="94"/>
        <end position="115"/>
    </location>
</feature>
<dbReference type="GO" id="GO:0006099">
    <property type="term" value="P:tricarboxylic acid cycle"/>
    <property type="evidence" value="ECO:0007669"/>
    <property type="project" value="InterPro"/>
</dbReference>
<dbReference type="PIRSF" id="PIRSF000178">
    <property type="entry name" value="SDH_cyt_b560"/>
    <property type="match status" value="1"/>
</dbReference>
<evidence type="ECO:0000256" key="5">
    <source>
        <dbReference type="ARBA" id="ARBA00022617"/>
    </source>
</evidence>
<evidence type="ECO:0000256" key="2">
    <source>
        <dbReference type="ARBA" id="ARBA00004370"/>
    </source>
</evidence>
<keyword evidence="6 13" id="KW-0812">Transmembrane</keyword>
<dbReference type="NCBIfam" id="TIGR02970">
    <property type="entry name" value="succ_dehyd_cytB"/>
    <property type="match status" value="1"/>
</dbReference>
<feature type="binding site" description="axial binding residue" evidence="12">
    <location>
        <position position="71"/>
    </location>
    <ligand>
        <name>heme</name>
        <dbReference type="ChEBI" id="CHEBI:30413"/>
        <note>ligand shared with second transmembrane subunit</note>
    </ligand>
    <ligandPart>
        <name>Fe</name>
        <dbReference type="ChEBI" id="CHEBI:18248"/>
    </ligandPart>
</feature>
<dbReference type="InterPro" id="IPR014314">
    <property type="entry name" value="Succ_DH_cytb556"/>
</dbReference>
<dbReference type="GO" id="GO:0009055">
    <property type="term" value="F:electron transfer activity"/>
    <property type="evidence" value="ECO:0007669"/>
    <property type="project" value="InterPro"/>
</dbReference>
<comment type="cofactor">
    <cofactor evidence="12">
        <name>heme</name>
        <dbReference type="ChEBI" id="CHEBI:30413"/>
    </cofactor>
    <text evidence="12">The heme is bound between the two transmembrane subunits.</text>
</comment>
<evidence type="ECO:0000256" key="8">
    <source>
        <dbReference type="ARBA" id="ARBA00022989"/>
    </source>
</evidence>
<comment type="function">
    <text evidence="1">Membrane-anchoring subunit of succinate dehydrogenase (SDH).</text>
</comment>
<comment type="caution">
    <text evidence="14">The sequence shown here is derived from an EMBL/GenBank/DDBJ whole genome shotgun (WGS) entry which is preliminary data.</text>
</comment>
<evidence type="ECO:0000256" key="3">
    <source>
        <dbReference type="ARBA" id="ARBA00007244"/>
    </source>
</evidence>
<sequence length="116" mass="13735">MQIKLPVSAFMSITHRLSGIYNFFITLPLALYLLYFSTKSYNDFMFVYNILNNPNLFSTFVTFSFLVYFYHLLTGFRHLLQDIHIGESLIQSRLSSYLVLFIWILLFFVVMSGLYI</sequence>
<dbReference type="EMBL" id="JACETL010000005">
    <property type="protein sequence ID" value="MBA4692305.1"/>
    <property type="molecule type" value="Genomic_DNA"/>
</dbReference>
<feature type="transmembrane region" description="Helical" evidence="13">
    <location>
        <begin position="56"/>
        <end position="73"/>
    </location>
</feature>
<dbReference type="InterPro" id="IPR000701">
    <property type="entry name" value="SuccDH_FuR_B_TM-su"/>
</dbReference>
<keyword evidence="8 13" id="KW-1133">Transmembrane helix</keyword>
<name>A0A838Y0F9_9GAMM</name>
<evidence type="ECO:0000256" key="13">
    <source>
        <dbReference type="SAM" id="Phobius"/>
    </source>
</evidence>
<dbReference type="AlphaFoldDB" id="A0A838Y0F9"/>
<evidence type="ECO:0000256" key="6">
    <source>
        <dbReference type="ARBA" id="ARBA00022692"/>
    </source>
</evidence>
<feature type="transmembrane region" description="Helical" evidence="13">
    <location>
        <begin position="20"/>
        <end position="36"/>
    </location>
</feature>
<keyword evidence="10 13" id="KW-0472">Membrane</keyword>
<keyword evidence="9 12" id="KW-0408">Iron</keyword>
<evidence type="ECO:0000256" key="12">
    <source>
        <dbReference type="PIRSR" id="PIRSR000178-1"/>
    </source>
</evidence>
<evidence type="ECO:0000256" key="7">
    <source>
        <dbReference type="ARBA" id="ARBA00022723"/>
    </source>
</evidence>
<keyword evidence="5 12" id="KW-0349">Heme</keyword>
<dbReference type="Pfam" id="PF01127">
    <property type="entry name" value="Sdh_cyt"/>
    <property type="match status" value="1"/>
</dbReference>
<evidence type="ECO:0000313" key="15">
    <source>
        <dbReference type="Proteomes" id="UP000551848"/>
    </source>
</evidence>
<dbReference type="GO" id="GO:0016020">
    <property type="term" value="C:membrane"/>
    <property type="evidence" value="ECO:0007669"/>
    <property type="project" value="UniProtKB-SubCell"/>
</dbReference>
<comment type="subunit">
    <text evidence="11">Part of an enzyme complex containing four subunits: a flavoprotein, an iron-sulfur protein, plus two membrane-anchoring proteins, SdhC and SdhD. The complex can form homotrimers.</text>
</comment>
<evidence type="ECO:0000256" key="10">
    <source>
        <dbReference type="ARBA" id="ARBA00023136"/>
    </source>
</evidence>
<comment type="similarity">
    <text evidence="3">Belongs to the cytochrome b560 family.</text>
</comment>
<proteinExistence type="inferred from homology"/>
<dbReference type="CDD" id="cd03499">
    <property type="entry name" value="SQR_TypeC_SdhC"/>
    <property type="match status" value="1"/>
</dbReference>
<dbReference type="GO" id="GO:0046872">
    <property type="term" value="F:metal ion binding"/>
    <property type="evidence" value="ECO:0007669"/>
    <property type="project" value="UniProtKB-KW"/>
</dbReference>
<dbReference type="Gene3D" id="1.20.1300.10">
    <property type="entry name" value="Fumarate reductase/succinate dehydrogenase, transmembrane subunit"/>
    <property type="match status" value="1"/>
</dbReference>
<gene>
    <name evidence="14" type="primary">sdhC</name>
    <name evidence="14" type="ORF">H2072_01000</name>
</gene>
<keyword evidence="7 12" id="KW-0479">Metal-binding</keyword>
<reference evidence="14 15" key="1">
    <citation type="submission" date="2020-06" db="EMBL/GenBank/DDBJ databases">
        <title>Dysbiosis in marine aquaculture revealed through microbiome analysis: reverse ecology for environmental sustainability.</title>
        <authorList>
            <person name="Haro-Moreno J.M."/>
            <person name="Coutinho F.H."/>
            <person name="Zaragoza-Solas A."/>
            <person name="Picazo A."/>
            <person name="Almagro-Moreno S."/>
            <person name="Lopez-Perez M."/>
        </authorList>
    </citation>
    <scope>NUCLEOTIDE SEQUENCE [LARGE SCALE GENOMIC DNA]</scope>
    <source>
        <strain evidence="14">MCMED-G41</strain>
    </source>
</reference>
<evidence type="ECO:0000256" key="4">
    <source>
        <dbReference type="ARBA" id="ARBA00020076"/>
    </source>
</evidence>
<evidence type="ECO:0000313" key="14">
    <source>
        <dbReference type="EMBL" id="MBA4692305.1"/>
    </source>
</evidence>
<evidence type="ECO:0000256" key="9">
    <source>
        <dbReference type="ARBA" id="ARBA00023004"/>
    </source>
</evidence>